<gene>
    <name evidence="3" type="ORF">CH92_18355</name>
</gene>
<dbReference type="GO" id="GO:0004113">
    <property type="term" value="F:2',3'-cyclic-nucleotide 3'-phosphodiesterase activity"/>
    <property type="evidence" value="ECO:0007669"/>
    <property type="project" value="InterPro"/>
</dbReference>
<evidence type="ECO:0000256" key="2">
    <source>
        <dbReference type="HAMAP-Rule" id="MF_01940"/>
    </source>
</evidence>
<reference evidence="3 4" key="2">
    <citation type="submission" date="2014-03" db="EMBL/GenBank/DDBJ databases">
        <authorList>
            <person name="Baltrus D."/>
            <person name="Dougherty K."/>
        </authorList>
    </citation>
    <scope>NUCLEOTIDE SEQUENCE</scope>
    <source>
        <strain evidence="3 4">28a24</strain>
    </source>
</reference>
<keyword evidence="1 2" id="KW-0378">Hydrolase</keyword>
<dbReference type="PATRIC" id="fig|316.77.peg.3662"/>
<keyword evidence="3" id="KW-0436">Ligase</keyword>
<evidence type="ECO:0000313" key="3">
    <source>
        <dbReference type="EMBL" id="AHL76936.1"/>
    </source>
</evidence>
<feature type="active site" description="Proton acceptor" evidence="2">
    <location>
        <position position="124"/>
    </location>
</feature>
<dbReference type="HAMAP" id="MF_01940">
    <property type="entry name" value="RNA_CPDase"/>
    <property type="match status" value="1"/>
</dbReference>
<dbReference type="Proteomes" id="UP000019522">
    <property type="component" value="Chromosome"/>
</dbReference>
<dbReference type="InterPro" id="IPR004175">
    <property type="entry name" value="RNA_CPDase"/>
</dbReference>
<dbReference type="Pfam" id="PF13563">
    <property type="entry name" value="2_5_RNA_ligase2"/>
    <property type="match status" value="1"/>
</dbReference>
<dbReference type="AlphaFoldDB" id="W8RXV5"/>
<dbReference type="Gene3D" id="3.90.1140.10">
    <property type="entry name" value="Cyclic phosphodiesterase"/>
    <property type="match status" value="1"/>
</dbReference>
<dbReference type="RefSeq" id="WP_025243146.1">
    <property type="nucleotide sequence ID" value="NZ_CP007441.1"/>
</dbReference>
<protein>
    <recommendedName>
        <fullName evidence="2">RNA 2',3'-cyclic phosphodiesterase</fullName>
        <shortName evidence="2">RNA 2',3'-CPDase</shortName>
        <ecNumber evidence="2">3.1.4.58</ecNumber>
    </recommendedName>
</protein>
<dbReference type="EC" id="3.1.4.58" evidence="2"/>
<feature type="short sequence motif" description="HXTX 1" evidence="2">
    <location>
        <begin position="43"/>
        <end position="46"/>
    </location>
</feature>
<dbReference type="PANTHER" id="PTHR35561">
    <property type="entry name" value="RNA 2',3'-CYCLIC PHOSPHODIESTERASE"/>
    <property type="match status" value="1"/>
</dbReference>
<dbReference type="InterPro" id="IPR009097">
    <property type="entry name" value="Cyclic_Pdiesterase"/>
</dbReference>
<sequence>MSTEKPLRLFFALSCPSPLAETICSWRDSQNLGGRPVAQANLHLTLAFLGSQPTAKLEGLKQLGDHLRADPFTLRLDRLQTIGHGFVSLIPSQVPPPLSQLVEQLHAGLSAHGFALDSRPFLPHMTLSREPQAQPDGAPPSFKWQVEHFGLFLSENTEHGVRYRELENWPLTAPGG</sequence>
<comment type="catalytic activity">
    <reaction evidence="2">
        <text>a 3'-end 2',3'-cyclophospho-ribonucleotide-RNA + H2O = a 3'-end 2'-phospho-ribonucleotide-RNA + H(+)</text>
        <dbReference type="Rhea" id="RHEA:11828"/>
        <dbReference type="Rhea" id="RHEA-COMP:10464"/>
        <dbReference type="Rhea" id="RHEA-COMP:17353"/>
        <dbReference type="ChEBI" id="CHEBI:15377"/>
        <dbReference type="ChEBI" id="CHEBI:15378"/>
        <dbReference type="ChEBI" id="CHEBI:83064"/>
        <dbReference type="ChEBI" id="CHEBI:173113"/>
        <dbReference type="EC" id="3.1.4.58"/>
    </reaction>
</comment>
<organism evidence="3 4">
    <name type="scientific">Stutzerimonas stutzeri</name>
    <name type="common">Pseudomonas stutzeri</name>
    <dbReference type="NCBI Taxonomy" id="316"/>
    <lineage>
        <taxon>Bacteria</taxon>
        <taxon>Pseudomonadati</taxon>
        <taxon>Pseudomonadota</taxon>
        <taxon>Gammaproteobacteria</taxon>
        <taxon>Pseudomonadales</taxon>
        <taxon>Pseudomonadaceae</taxon>
        <taxon>Stutzerimonas</taxon>
    </lineage>
</organism>
<dbReference type="KEGG" id="pstt:CH92_18355"/>
<proteinExistence type="inferred from homology"/>
<comment type="similarity">
    <text evidence="2">Belongs to the 2H phosphoesterase superfamily. ThpR family.</text>
</comment>
<evidence type="ECO:0000313" key="4">
    <source>
        <dbReference type="Proteomes" id="UP000019522"/>
    </source>
</evidence>
<name>W8RXV5_STUST</name>
<reference evidence="4" key="1">
    <citation type="journal article" date="2014" name="Genome Announc.">
        <title>Complete Genome Sequence of the Highly Transformable Pseudomonas stutzeri Strain 28a24.</title>
        <authorList>
            <person name="Smith B.A."/>
            <person name="Dougherty K.M."/>
            <person name="Baltrus D.A."/>
        </authorList>
    </citation>
    <scope>NUCLEOTIDE SEQUENCE [LARGE SCALE GENOMIC DNA]</scope>
    <source>
        <strain evidence="4">28a24</strain>
    </source>
</reference>
<dbReference type="GO" id="GO:0016874">
    <property type="term" value="F:ligase activity"/>
    <property type="evidence" value="ECO:0007669"/>
    <property type="project" value="UniProtKB-KW"/>
</dbReference>
<evidence type="ECO:0000256" key="1">
    <source>
        <dbReference type="ARBA" id="ARBA00022801"/>
    </source>
</evidence>
<feature type="short sequence motif" description="HXTX 2" evidence="2">
    <location>
        <begin position="124"/>
        <end position="127"/>
    </location>
</feature>
<dbReference type="EMBL" id="CP007441">
    <property type="protein sequence ID" value="AHL76936.1"/>
    <property type="molecule type" value="Genomic_DNA"/>
</dbReference>
<accession>W8RXV5</accession>
<dbReference type="PANTHER" id="PTHR35561:SF1">
    <property type="entry name" value="RNA 2',3'-CYCLIC PHOSPHODIESTERASE"/>
    <property type="match status" value="1"/>
</dbReference>
<dbReference type="GO" id="GO:0008664">
    <property type="term" value="F:RNA 2',3'-cyclic 3'-phosphodiesterase activity"/>
    <property type="evidence" value="ECO:0007669"/>
    <property type="project" value="UniProtKB-EC"/>
</dbReference>
<dbReference type="NCBIfam" id="TIGR02258">
    <property type="entry name" value="2_5_ligase"/>
    <property type="match status" value="1"/>
</dbReference>
<dbReference type="OrthoDB" id="7061261at2"/>
<feature type="active site" description="Proton donor" evidence="2">
    <location>
        <position position="43"/>
    </location>
</feature>
<comment type="function">
    <text evidence="2">Hydrolyzes RNA 2',3'-cyclic phosphodiester to an RNA 2'-phosphomonoester.</text>
</comment>
<dbReference type="SUPFAM" id="SSF55144">
    <property type="entry name" value="LigT-like"/>
    <property type="match status" value="1"/>
</dbReference>